<comment type="caution">
    <text evidence="7">The sequence shown here is derived from an EMBL/GenBank/DDBJ whole genome shotgun (WGS) entry which is preliminary data.</text>
</comment>
<evidence type="ECO:0000256" key="1">
    <source>
        <dbReference type="ARBA" id="ARBA00000548"/>
    </source>
</evidence>
<evidence type="ECO:0000259" key="6">
    <source>
        <dbReference type="Pfam" id="PF00128"/>
    </source>
</evidence>
<comment type="cofactor">
    <cofactor evidence="2">
        <name>Ca(2+)</name>
        <dbReference type="ChEBI" id="CHEBI:29108"/>
    </cofactor>
</comment>
<dbReference type="InterPro" id="IPR006047">
    <property type="entry name" value="GH13_cat_dom"/>
</dbReference>
<keyword evidence="8" id="KW-1185">Reference proteome</keyword>
<protein>
    <recommendedName>
        <fullName evidence="4">alpha-amylase</fullName>
        <ecNumber evidence="4">3.2.1.1</ecNumber>
    </recommendedName>
</protein>
<dbReference type="InterPro" id="IPR017853">
    <property type="entry name" value="GH"/>
</dbReference>
<evidence type="ECO:0000256" key="3">
    <source>
        <dbReference type="ARBA" id="ARBA00008061"/>
    </source>
</evidence>
<reference evidence="7" key="1">
    <citation type="submission" date="2023-10" db="EMBL/GenBank/DDBJ databases">
        <authorList>
            <person name="Chen Y."/>
            <person name="Shah S."/>
            <person name="Dougan E. K."/>
            <person name="Thang M."/>
            <person name="Chan C."/>
        </authorList>
    </citation>
    <scope>NUCLEOTIDE SEQUENCE [LARGE SCALE GENOMIC DNA]</scope>
</reference>
<dbReference type="Proteomes" id="UP001189429">
    <property type="component" value="Unassembled WGS sequence"/>
</dbReference>
<dbReference type="PANTHER" id="PTHR10357">
    <property type="entry name" value="ALPHA-AMYLASE FAMILY MEMBER"/>
    <property type="match status" value="1"/>
</dbReference>
<dbReference type="SUPFAM" id="SSF51445">
    <property type="entry name" value="(Trans)glycosidases"/>
    <property type="match status" value="1"/>
</dbReference>
<accession>A0ABN9VUP9</accession>
<name>A0ABN9VUP9_9DINO</name>
<evidence type="ECO:0000256" key="5">
    <source>
        <dbReference type="RuleBase" id="RU003615"/>
    </source>
</evidence>
<sequence length="275" mass="31140">MAQILEGGRDEADGEQAAAFHEVASAHVAKAGGSAPAAAQVDASAEHSDCWIPWQADAPAGQGHRAPRTIYHAFHRSFADVAKMVPELRQMGFDSVQISPAQKSKDGHEWWARYQPKDYDVIEGYGTVEALSQLCRCAREHSMIVIADVVFNHMLVVASANEWEQAQRDESRLRALQLRLEKEVGPTFSAADFQWPWFKLYGHHWDNLSRYEGWGNGEWSELRHCSKVVSVHNRHLQILLDAGVRGFRFDAVKHMRVEHIAEYVIWLPHLCLCYS</sequence>
<comment type="catalytic activity">
    <reaction evidence="1">
        <text>Endohydrolysis of (1-&gt;4)-alpha-D-glucosidic linkages in polysaccharides containing three or more (1-&gt;4)-alpha-linked D-glucose units.</text>
        <dbReference type="EC" id="3.2.1.1"/>
    </reaction>
</comment>
<evidence type="ECO:0000313" key="7">
    <source>
        <dbReference type="EMBL" id="CAK0877286.1"/>
    </source>
</evidence>
<dbReference type="Pfam" id="PF00128">
    <property type="entry name" value="Alpha-amylase"/>
    <property type="match status" value="1"/>
</dbReference>
<comment type="similarity">
    <text evidence="3 5">Belongs to the glycosyl hydrolase 13 family.</text>
</comment>
<gene>
    <name evidence="7" type="ORF">PCOR1329_LOCUS61394</name>
</gene>
<organism evidence="7 8">
    <name type="scientific">Prorocentrum cordatum</name>
    <dbReference type="NCBI Taxonomy" id="2364126"/>
    <lineage>
        <taxon>Eukaryota</taxon>
        <taxon>Sar</taxon>
        <taxon>Alveolata</taxon>
        <taxon>Dinophyceae</taxon>
        <taxon>Prorocentrales</taxon>
        <taxon>Prorocentraceae</taxon>
        <taxon>Prorocentrum</taxon>
    </lineage>
</organism>
<evidence type="ECO:0000256" key="4">
    <source>
        <dbReference type="ARBA" id="ARBA00012595"/>
    </source>
</evidence>
<feature type="domain" description="Glycosyl hydrolase family 13 catalytic" evidence="6">
    <location>
        <begin position="87"/>
        <end position="259"/>
    </location>
</feature>
<dbReference type="EMBL" id="CAUYUJ010017724">
    <property type="protein sequence ID" value="CAK0877286.1"/>
    <property type="molecule type" value="Genomic_DNA"/>
</dbReference>
<evidence type="ECO:0000313" key="8">
    <source>
        <dbReference type="Proteomes" id="UP001189429"/>
    </source>
</evidence>
<dbReference type="InterPro" id="IPR006046">
    <property type="entry name" value="Alpha_amylase"/>
</dbReference>
<evidence type="ECO:0000256" key="2">
    <source>
        <dbReference type="ARBA" id="ARBA00001913"/>
    </source>
</evidence>
<proteinExistence type="inferred from homology"/>
<dbReference type="PRINTS" id="PR00110">
    <property type="entry name" value="ALPHAAMYLASE"/>
</dbReference>
<dbReference type="EC" id="3.2.1.1" evidence="4"/>
<dbReference type="Gene3D" id="3.20.20.80">
    <property type="entry name" value="Glycosidases"/>
    <property type="match status" value="1"/>
</dbReference>